<dbReference type="NCBIfam" id="TIGR03317">
    <property type="entry name" value="ygfZ_signature"/>
    <property type="match status" value="1"/>
</dbReference>
<proteinExistence type="predicted"/>
<protein>
    <recommendedName>
        <fullName evidence="1">GCVT N-terminal domain-containing protein</fullName>
    </recommendedName>
</protein>
<dbReference type="PANTHER" id="PTHR22602:SF0">
    <property type="entry name" value="TRANSFERASE CAF17, MITOCHONDRIAL-RELATED"/>
    <property type="match status" value="1"/>
</dbReference>
<dbReference type="EMBL" id="UINC01003720">
    <property type="protein sequence ID" value="SVA08706.1"/>
    <property type="molecule type" value="Genomic_DNA"/>
</dbReference>
<dbReference type="Pfam" id="PF01571">
    <property type="entry name" value="GCV_T"/>
    <property type="match status" value="1"/>
</dbReference>
<gene>
    <name evidence="2" type="ORF">METZ01_LOCUS61560</name>
</gene>
<dbReference type="InterPro" id="IPR045179">
    <property type="entry name" value="YgfZ/GcvT"/>
</dbReference>
<dbReference type="PANTHER" id="PTHR22602">
    <property type="entry name" value="TRANSFERASE CAF17, MITOCHONDRIAL-RELATED"/>
    <property type="match status" value="1"/>
</dbReference>
<dbReference type="SUPFAM" id="SSF103025">
    <property type="entry name" value="Folate-binding domain"/>
    <property type="match status" value="1"/>
</dbReference>
<dbReference type="Gene3D" id="3.30.70.1400">
    <property type="entry name" value="Aminomethyltransferase beta-barrel domains"/>
    <property type="match status" value="1"/>
</dbReference>
<reference evidence="2" key="1">
    <citation type="submission" date="2018-05" db="EMBL/GenBank/DDBJ databases">
        <authorList>
            <person name="Lanie J.A."/>
            <person name="Ng W.-L."/>
            <person name="Kazmierczak K.M."/>
            <person name="Andrzejewski T.M."/>
            <person name="Davidsen T.M."/>
            <person name="Wayne K.J."/>
            <person name="Tettelin H."/>
            <person name="Glass J.I."/>
            <person name="Rusch D."/>
            <person name="Podicherti R."/>
            <person name="Tsui H.-C.T."/>
            <person name="Winkler M.E."/>
        </authorList>
    </citation>
    <scope>NUCLEOTIDE SEQUENCE</scope>
</reference>
<name>A0A381SXK5_9ZZZZ</name>
<accession>A0A381SXK5</accession>
<dbReference type="InterPro" id="IPR017703">
    <property type="entry name" value="YgfZ/GCV_T_CS"/>
</dbReference>
<evidence type="ECO:0000313" key="2">
    <source>
        <dbReference type="EMBL" id="SVA08706.1"/>
    </source>
</evidence>
<dbReference type="Gene3D" id="2.40.30.160">
    <property type="match status" value="1"/>
</dbReference>
<dbReference type="GO" id="GO:0016226">
    <property type="term" value="P:iron-sulfur cluster assembly"/>
    <property type="evidence" value="ECO:0007669"/>
    <property type="project" value="TreeGrafter"/>
</dbReference>
<feature type="domain" description="GCVT N-terminal" evidence="1">
    <location>
        <begin position="5"/>
        <end position="93"/>
    </location>
</feature>
<dbReference type="InterPro" id="IPR006222">
    <property type="entry name" value="GCVT_N"/>
</dbReference>
<evidence type="ECO:0000259" key="1">
    <source>
        <dbReference type="Pfam" id="PF01571"/>
    </source>
</evidence>
<dbReference type="PIRSF" id="PIRSF006487">
    <property type="entry name" value="GcvT"/>
    <property type="match status" value="1"/>
</dbReference>
<sequence>MKQLDHFAIISISGADATEFIQGQMTQDIGAIGDDEAKMTAILNPQGRVVSSALIMHWDDSIILVPSKNTADDLIDWLSRFILRSKVTVSRLEAYIYGLNQNLADIESDNLGLEKENFCLRSIETDPERTLLITKSPHDLEKSSITTMASRNWKLADIQAGIPIIYKENIAKFIPQMINLDLINGISFNKGCYTGQEIVARVQHRGEIKRRMFHISTQQCNAEIRPGTPVLLGDSEVGTIIQSEPHKNQIHSLAVIRGDVSKKKLLVNGSETKVQS</sequence>
<organism evidence="2">
    <name type="scientific">marine metagenome</name>
    <dbReference type="NCBI Taxonomy" id="408172"/>
    <lineage>
        <taxon>unclassified sequences</taxon>
        <taxon>metagenomes</taxon>
        <taxon>ecological metagenomes</taxon>
    </lineage>
</organism>
<dbReference type="AlphaFoldDB" id="A0A381SXK5"/>